<keyword evidence="3" id="KW-1185">Reference proteome</keyword>
<feature type="transmembrane region" description="Helical" evidence="1">
    <location>
        <begin position="39"/>
        <end position="57"/>
    </location>
</feature>
<keyword evidence="1" id="KW-0812">Transmembrane</keyword>
<dbReference type="Proteomes" id="UP000223913">
    <property type="component" value="Unassembled WGS sequence"/>
</dbReference>
<evidence type="ECO:0000313" key="3">
    <source>
        <dbReference type="Proteomes" id="UP000223913"/>
    </source>
</evidence>
<keyword evidence="1" id="KW-0472">Membrane</keyword>
<dbReference type="AlphaFoldDB" id="A0A2D0N4V7"/>
<organism evidence="2 3">
    <name type="scientific">Flavilitoribacter nigricans (strain ATCC 23147 / DSM 23189 / NBRC 102662 / NCIMB 1420 / SS-2)</name>
    <name type="common">Lewinella nigricans</name>
    <dbReference type="NCBI Taxonomy" id="1122177"/>
    <lineage>
        <taxon>Bacteria</taxon>
        <taxon>Pseudomonadati</taxon>
        <taxon>Bacteroidota</taxon>
        <taxon>Saprospiria</taxon>
        <taxon>Saprospirales</taxon>
        <taxon>Lewinellaceae</taxon>
        <taxon>Flavilitoribacter</taxon>
    </lineage>
</organism>
<gene>
    <name evidence="2" type="ORF">CRP01_26040</name>
</gene>
<dbReference type="RefSeq" id="WP_099153050.1">
    <property type="nucleotide sequence ID" value="NZ_PDUD01000031.1"/>
</dbReference>
<comment type="caution">
    <text evidence="2">The sequence shown here is derived from an EMBL/GenBank/DDBJ whole genome shotgun (WGS) entry which is preliminary data.</text>
</comment>
<dbReference type="EMBL" id="PDUD01000031">
    <property type="protein sequence ID" value="PHN03467.1"/>
    <property type="molecule type" value="Genomic_DNA"/>
</dbReference>
<feature type="transmembrane region" description="Helical" evidence="1">
    <location>
        <begin position="9"/>
        <end position="27"/>
    </location>
</feature>
<protein>
    <submittedName>
        <fullName evidence="2">Uncharacterized protein</fullName>
    </submittedName>
</protein>
<evidence type="ECO:0000313" key="2">
    <source>
        <dbReference type="EMBL" id="PHN03467.1"/>
    </source>
</evidence>
<sequence length="64" mass="6978">MKSSSASNTFHIIGILSVLIGAVHVFVPNDSPYHDPLKIVLAVGLLLICAGVFFKRASRRQRSE</sequence>
<proteinExistence type="predicted"/>
<keyword evidence="1" id="KW-1133">Transmembrane helix</keyword>
<reference evidence="2 3" key="1">
    <citation type="submission" date="2017-10" db="EMBL/GenBank/DDBJ databases">
        <title>The draft genome sequence of Lewinella nigricans NBRC 102662.</title>
        <authorList>
            <person name="Wang K."/>
        </authorList>
    </citation>
    <scope>NUCLEOTIDE SEQUENCE [LARGE SCALE GENOMIC DNA]</scope>
    <source>
        <strain evidence="2 3">NBRC 102662</strain>
    </source>
</reference>
<name>A0A2D0N4V7_FLAN2</name>
<accession>A0A2D0N4V7</accession>
<evidence type="ECO:0000256" key="1">
    <source>
        <dbReference type="SAM" id="Phobius"/>
    </source>
</evidence>